<dbReference type="InterPro" id="IPR010321">
    <property type="entry name" value="DUF922"/>
</dbReference>
<feature type="signal peptide" evidence="1">
    <location>
        <begin position="1"/>
        <end position="19"/>
    </location>
</feature>
<evidence type="ECO:0000313" key="3">
    <source>
        <dbReference type="Proteomes" id="UP000054729"/>
    </source>
</evidence>
<organism evidence="2 3">
    <name type="scientific">Legionella waltersii</name>
    <dbReference type="NCBI Taxonomy" id="66969"/>
    <lineage>
        <taxon>Bacteria</taxon>
        <taxon>Pseudomonadati</taxon>
        <taxon>Pseudomonadota</taxon>
        <taxon>Gammaproteobacteria</taxon>
        <taxon>Legionellales</taxon>
        <taxon>Legionellaceae</taxon>
        <taxon>Legionella</taxon>
    </lineage>
</organism>
<dbReference type="AlphaFoldDB" id="A0A0W1A0V1"/>
<gene>
    <name evidence="2" type="ORF">Lwal_3015</name>
</gene>
<dbReference type="EMBL" id="LNZB01000060">
    <property type="protein sequence ID" value="KTD74974.1"/>
    <property type="molecule type" value="Genomic_DNA"/>
</dbReference>
<sequence length="190" mass="21680">MKKLIFCILVILFPASLWATPVVHFSQTYYKIKGYTAEELRKQLDALGPVNKGKHYDAYLSWYINWNYNWRYDNPSQNPCYITDVQVTAKIVSTLPEWEDKSLGDPTIQMKWDNYLSALIAHEKGHEKNGNEAATEVENTLLSIPPQSSCKLLQDAIQSQAQSVIQKHNDWDINYDATTGHGKTQGAVFP</sequence>
<keyword evidence="3" id="KW-1185">Reference proteome</keyword>
<evidence type="ECO:0008006" key="4">
    <source>
        <dbReference type="Google" id="ProtNLM"/>
    </source>
</evidence>
<dbReference type="PATRIC" id="fig|66969.6.peg.3286"/>
<name>A0A0W1A0V1_9GAMM</name>
<proteinExistence type="predicted"/>
<dbReference type="Proteomes" id="UP000054729">
    <property type="component" value="Unassembled WGS sequence"/>
</dbReference>
<accession>A0A0W1A0V1</accession>
<keyword evidence="1" id="KW-0732">Signal</keyword>
<dbReference type="Pfam" id="PF06037">
    <property type="entry name" value="DUF922"/>
    <property type="match status" value="1"/>
</dbReference>
<reference evidence="2 3" key="1">
    <citation type="submission" date="2015-11" db="EMBL/GenBank/DDBJ databases">
        <title>Genomic analysis of 38 Legionella species identifies large and diverse effector repertoires.</title>
        <authorList>
            <person name="Burstein D."/>
            <person name="Amaro F."/>
            <person name="Zusman T."/>
            <person name="Lifshitz Z."/>
            <person name="Cohen O."/>
            <person name="Gilbert J.A."/>
            <person name="Pupko T."/>
            <person name="Shuman H.A."/>
            <person name="Segal G."/>
        </authorList>
    </citation>
    <scope>NUCLEOTIDE SEQUENCE [LARGE SCALE GENOMIC DNA]</scope>
    <source>
        <strain evidence="2 3">ATCC 51914</strain>
    </source>
</reference>
<feature type="chain" id="PRO_5006919279" description="DUF922 domain-containing protein" evidence="1">
    <location>
        <begin position="20"/>
        <end position="190"/>
    </location>
</feature>
<evidence type="ECO:0000256" key="1">
    <source>
        <dbReference type="SAM" id="SignalP"/>
    </source>
</evidence>
<evidence type="ECO:0000313" key="2">
    <source>
        <dbReference type="EMBL" id="KTD74974.1"/>
    </source>
</evidence>
<protein>
    <recommendedName>
        <fullName evidence="4">DUF922 domain-containing protein</fullName>
    </recommendedName>
</protein>
<dbReference type="RefSeq" id="WP_231950957.1">
    <property type="nucleotide sequence ID" value="NZ_CAAAIQ010000022.1"/>
</dbReference>
<comment type="caution">
    <text evidence="2">The sequence shown here is derived from an EMBL/GenBank/DDBJ whole genome shotgun (WGS) entry which is preliminary data.</text>
</comment>